<keyword evidence="10" id="KW-0238">DNA-binding</keyword>
<reference evidence="17 18" key="1">
    <citation type="submission" date="2019-05" db="EMBL/GenBank/DDBJ databases">
        <title>Verrucobacter flavum gen. nov., sp. nov. a new member of the family Verrucomicrobiaceae.</title>
        <authorList>
            <person name="Szuroczki S."/>
            <person name="Abbaszade G."/>
            <person name="Szabo A."/>
            <person name="Felfoldi T."/>
            <person name="Schumann P."/>
            <person name="Boka K."/>
            <person name="Keki Z."/>
            <person name="Toumi M."/>
            <person name="Toth E."/>
        </authorList>
    </citation>
    <scope>NUCLEOTIDE SEQUENCE [LARGE SCALE GENOMIC DNA]</scope>
    <source>
        <strain evidence="17 18">MG-N-17</strain>
    </source>
</reference>
<dbReference type="Gene3D" id="3.40.50.300">
    <property type="entry name" value="P-loop containing nucleotide triphosphate hydrolases"/>
    <property type="match status" value="1"/>
</dbReference>
<evidence type="ECO:0000256" key="3">
    <source>
        <dbReference type="ARBA" id="ARBA00022475"/>
    </source>
</evidence>
<keyword evidence="5 15" id="KW-0812">Transmembrane</keyword>
<evidence type="ECO:0000256" key="13">
    <source>
        <dbReference type="PROSITE-ProRule" id="PRU00289"/>
    </source>
</evidence>
<evidence type="ECO:0000256" key="5">
    <source>
        <dbReference type="ARBA" id="ARBA00022692"/>
    </source>
</evidence>
<dbReference type="InterPro" id="IPR025199">
    <property type="entry name" value="FtsK_4TM"/>
</dbReference>
<dbReference type="GO" id="GO:0007059">
    <property type="term" value="P:chromosome segregation"/>
    <property type="evidence" value="ECO:0007669"/>
    <property type="project" value="UniProtKB-KW"/>
</dbReference>
<protein>
    <submittedName>
        <fullName evidence="17">DNA translocase FtsK</fullName>
    </submittedName>
</protein>
<dbReference type="InterPro" id="IPR036390">
    <property type="entry name" value="WH_DNA-bd_sf"/>
</dbReference>
<keyword evidence="12" id="KW-0131">Cell cycle</keyword>
<dbReference type="RefSeq" id="WP_138087778.1">
    <property type="nucleotide sequence ID" value="NZ_VAUV01000014.1"/>
</dbReference>
<keyword evidence="11 15" id="KW-0472">Membrane</keyword>
<evidence type="ECO:0000256" key="15">
    <source>
        <dbReference type="SAM" id="Phobius"/>
    </source>
</evidence>
<dbReference type="InterPro" id="IPR036388">
    <property type="entry name" value="WH-like_DNA-bd_sf"/>
</dbReference>
<dbReference type="GO" id="GO:0005886">
    <property type="term" value="C:plasma membrane"/>
    <property type="evidence" value="ECO:0007669"/>
    <property type="project" value="UniProtKB-SubCell"/>
</dbReference>
<evidence type="ECO:0000313" key="17">
    <source>
        <dbReference type="EMBL" id="TLD69361.1"/>
    </source>
</evidence>
<evidence type="ECO:0000256" key="11">
    <source>
        <dbReference type="ARBA" id="ARBA00023136"/>
    </source>
</evidence>
<dbReference type="Pfam" id="PF13491">
    <property type="entry name" value="FtsK_4TM"/>
    <property type="match status" value="1"/>
</dbReference>
<evidence type="ECO:0000256" key="6">
    <source>
        <dbReference type="ARBA" id="ARBA00022741"/>
    </source>
</evidence>
<evidence type="ECO:0000256" key="7">
    <source>
        <dbReference type="ARBA" id="ARBA00022829"/>
    </source>
</evidence>
<dbReference type="GO" id="GO:0005524">
    <property type="term" value="F:ATP binding"/>
    <property type="evidence" value="ECO:0007669"/>
    <property type="project" value="UniProtKB-UniRule"/>
</dbReference>
<dbReference type="Gene3D" id="1.10.10.10">
    <property type="entry name" value="Winged helix-like DNA-binding domain superfamily/Winged helix DNA-binding domain"/>
    <property type="match status" value="1"/>
</dbReference>
<evidence type="ECO:0000259" key="16">
    <source>
        <dbReference type="PROSITE" id="PS50901"/>
    </source>
</evidence>
<gene>
    <name evidence="17" type="ORF">FEM03_18510</name>
</gene>
<evidence type="ECO:0000313" key="18">
    <source>
        <dbReference type="Proteomes" id="UP000306196"/>
    </source>
</evidence>
<keyword evidence="9 15" id="KW-1133">Transmembrane helix</keyword>
<dbReference type="Proteomes" id="UP000306196">
    <property type="component" value="Unassembled WGS sequence"/>
</dbReference>
<feature type="transmembrane region" description="Helical" evidence="15">
    <location>
        <begin position="172"/>
        <end position="192"/>
    </location>
</feature>
<evidence type="ECO:0000256" key="1">
    <source>
        <dbReference type="ARBA" id="ARBA00004651"/>
    </source>
</evidence>
<keyword evidence="6 13" id="KW-0547">Nucleotide-binding</keyword>
<comment type="subcellular location">
    <subcellularLocation>
        <location evidence="1">Cell membrane</location>
        <topology evidence="1">Multi-pass membrane protein</topology>
    </subcellularLocation>
</comment>
<evidence type="ECO:0000256" key="12">
    <source>
        <dbReference type="ARBA" id="ARBA00023306"/>
    </source>
</evidence>
<feature type="transmembrane region" description="Helical" evidence="15">
    <location>
        <begin position="84"/>
        <end position="104"/>
    </location>
</feature>
<sequence>MPARALSRPQRKLSTEQKVESPHWHAACGFIFLLIALFYFLALISYDPADLPAWAPWLPLSDTPTPLARNLIGRSGAVLAGYTFWMFGGANYVLPICFTWFGVCKLTSQMRITLRAWMGFALMVTSAAALLYLQTLWEWDAPQITPLGAGGGLGYVVGGMLLLGILGEVGSIISLGFAYLIGMIFVTGMHPIQVAVHILKSSRDQFVQYWINRRLKREAAERAALQPFNAPPADLSRGKGSASATGKRKDLIETQLDLPPVNPIPKIYDSTVPKTPKPKPLLAEVWQKRQEQKEQRAAFAKPQSLTSLFKNYVMPPLDILSWPPPTERDPADDSQLREMQNTIIRTLGTFDIKVTAGDITKGPAITRFEVYPSDGLRVNRIVNLEADLARATKAERLNILAPIPGKDTVGIELANREKIVVPIRELLEDDAFQSGKAKIPIALGKDVYGKAIIADLASMPHLLVAGATGSGKSVCINSIITSLLCRFAPDELRFIMIDPKFVEMQGYKDLPHLALPVVTDPKLSLLALRWVVNEMEKRYQVFAKEGCRNFDAFNARKRGGTITRAASAASAARSSTTSRLGAGAATAAVAIAPPISKSSPPPTTSNKRGRDTLPHPDKYDSSNVLDELDAEDGYSPGGFWEGNSEPPPRKEPELEVPDTFPYIVVIIDELADLMQTAPADIEGAIQRITQKARAAGIHMIVATQTPRADVVTGTIKANIPCRIAFQVSSALDSRVIMDRKGADKLVGKGDMLYLPPGTSQLIRAQGTMVTDDEIQQLVDFVCEQGQPVFEATLGDDSDNWDDDEDEGTTTPEDEAILEKVLDIISAEKKASTSLIQRRLRLGYTRAARMMDILEERGIIGPGEGAKPREILVEL</sequence>
<dbReference type="InterPro" id="IPR018541">
    <property type="entry name" value="Ftsk_gamma"/>
</dbReference>
<dbReference type="InterPro" id="IPR027417">
    <property type="entry name" value="P-loop_NTPase"/>
</dbReference>
<keyword evidence="4" id="KW-0132">Cell division</keyword>
<dbReference type="GO" id="GO:0051301">
    <property type="term" value="P:cell division"/>
    <property type="evidence" value="ECO:0007669"/>
    <property type="project" value="UniProtKB-KW"/>
</dbReference>
<dbReference type="Pfam" id="PF01580">
    <property type="entry name" value="FtsK_SpoIIIE"/>
    <property type="match status" value="2"/>
</dbReference>
<proteinExistence type="inferred from homology"/>
<dbReference type="InterPro" id="IPR002543">
    <property type="entry name" value="FtsK_dom"/>
</dbReference>
<evidence type="ECO:0000256" key="8">
    <source>
        <dbReference type="ARBA" id="ARBA00022840"/>
    </source>
</evidence>
<evidence type="ECO:0000256" key="14">
    <source>
        <dbReference type="SAM" id="MobiDB-lite"/>
    </source>
</evidence>
<feature type="transmembrane region" description="Helical" evidence="15">
    <location>
        <begin position="116"/>
        <end position="137"/>
    </location>
</feature>
<dbReference type="PANTHER" id="PTHR22683:SF41">
    <property type="entry name" value="DNA TRANSLOCASE FTSK"/>
    <property type="match status" value="1"/>
</dbReference>
<dbReference type="SUPFAM" id="SSF52540">
    <property type="entry name" value="P-loop containing nucleoside triphosphate hydrolases"/>
    <property type="match status" value="1"/>
</dbReference>
<keyword evidence="8 13" id="KW-0067">ATP-binding</keyword>
<dbReference type="Pfam" id="PF17854">
    <property type="entry name" value="FtsK_alpha"/>
    <property type="match status" value="1"/>
</dbReference>
<name>A0A5R8KAN5_9BACT</name>
<evidence type="ECO:0000256" key="10">
    <source>
        <dbReference type="ARBA" id="ARBA00023125"/>
    </source>
</evidence>
<evidence type="ECO:0000256" key="9">
    <source>
        <dbReference type="ARBA" id="ARBA00022989"/>
    </source>
</evidence>
<feature type="compositionally biased region" description="Acidic residues" evidence="14">
    <location>
        <begin position="793"/>
        <end position="811"/>
    </location>
</feature>
<feature type="region of interest" description="Disordered" evidence="14">
    <location>
        <begin position="592"/>
        <end position="623"/>
    </location>
</feature>
<dbReference type="InterPro" id="IPR041027">
    <property type="entry name" value="FtsK_alpha"/>
</dbReference>
<keyword evidence="3" id="KW-1003">Cell membrane</keyword>
<dbReference type="InterPro" id="IPR050206">
    <property type="entry name" value="FtsK/SpoIIIE/SftA"/>
</dbReference>
<dbReference type="SUPFAM" id="SSF46785">
    <property type="entry name" value="Winged helix' DNA-binding domain"/>
    <property type="match status" value="1"/>
</dbReference>
<dbReference type="PANTHER" id="PTHR22683">
    <property type="entry name" value="SPORULATION PROTEIN RELATED"/>
    <property type="match status" value="1"/>
</dbReference>
<dbReference type="OrthoDB" id="9807790at2"/>
<evidence type="ECO:0000256" key="4">
    <source>
        <dbReference type="ARBA" id="ARBA00022618"/>
    </source>
</evidence>
<dbReference type="Gene3D" id="3.30.980.40">
    <property type="match status" value="1"/>
</dbReference>
<feature type="compositionally biased region" description="Basic and acidic residues" evidence="14">
    <location>
        <begin position="608"/>
        <end position="620"/>
    </location>
</feature>
<feature type="transmembrane region" description="Helical" evidence="15">
    <location>
        <begin position="21"/>
        <end position="44"/>
    </location>
</feature>
<keyword evidence="18" id="KW-1185">Reference proteome</keyword>
<feature type="transmembrane region" description="Helical" evidence="15">
    <location>
        <begin position="143"/>
        <end position="165"/>
    </location>
</feature>
<dbReference type="AlphaFoldDB" id="A0A5R8KAN5"/>
<dbReference type="PROSITE" id="PS50901">
    <property type="entry name" value="FTSK"/>
    <property type="match status" value="1"/>
</dbReference>
<dbReference type="GO" id="GO:0003677">
    <property type="term" value="F:DNA binding"/>
    <property type="evidence" value="ECO:0007669"/>
    <property type="project" value="UniProtKB-KW"/>
</dbReference>
<feature type="binding site" evidence="13">
    <location>
        <begin position="466"/>
        <end position="473"/>
    </location>
    <ligand>
        <name>ATP</name>
        <dbReference type="ChEBI" id="CHEBI:30616"/>
    </ligand>
</feature>
<keyword evidence="7" id="KW-0159">Chromosome partition</keyword>
<dbReference type="EMBL" id="VAUV01000014">
    <property type="protein sequence ID" value="TLD69361.1"/>
    <property type="molecule type" value="Genomic_DNA"/>
</dbReference>
<comment type="caution">
    <text evidence="17">The sequence shown here is derived from an EMBL/GenBank/DDBJ whole genome shotgun (WGS) entry which is preliminary data.</text>
</comment>
<organism evidence="17 18">
    <name type="scientific">Phragmitibacter flavus</name>
    <dbReference type="NCBI Taxonomy" id="2576071"/>
    <lineage>
        <taxon>Bacteria</taxon>
        <taxon>Pseudomonadati</taxon>
        <taxon>Verrucomicrobiota</taxon>
        <taxon>Verrucomicrobiia</taxon>
        <taxon>Verrucomicrobiales</taxon>
        <taxon>Verrucomicrobiaceae</taxon>
        <taxon>Phragmitibacter</taxon>
    </lineage>
</organism>
<feature type="region of interest" description="Disordered" evidence="14">
    <location>
        <begin position="635"/>
        <end position="655"/>
    </location>
</feature>
<dbReference type="Pfam" id="PF09397">
    <property type="entry name" value="FtsK_gamma"/>
    <property type="match status" value="1"/>
</dbReference>
<accession>A0A5R8KAN5</accession>
<evidence type="ECO:0000256" key="2">
    <source>
        <dbReference type="ARBA" id="ARBA00006474"/>
    </source>
</evidence>
<feature type="region of interest" description="Disordered" evidence="14">
    <location>
        <begin position="792"/>
        <end position="811"/>
    </location>
</feature>
<dbReference type="SMART" id="SM00843">
    <property type="entry name" value="Ftsk_gamma"/>
    <property type="match status" value="1"/>
</dbReference>
<comment type="similarity">
    <text evidence="2">Belongs to the FtsK/SpoIIIE/SftA family.</text>
</comment>
<feature type="domain" description="FtsK" evidence="16">
    <location>
        <begin position="449"/>
        <end position="734"/>
    </location>
</feature>